<evidence type="ECO:0000256" key="1">
    <source>
        <dbReference type="ARBA" id="ARBA00001933"/>
    </source>
</evidence>
<dbReference type="AlphaFoldDB" id="A0A1B0DBV1"/>
<feature type="domain" description="Tryptophan synthase beta chain-like PALP" evidence="4">
    <location>
        <begin position="2"/>
        <end position="106"/>
    </location>
</feature>
<evidence type="ECO:0000313" key="5">
    <source>
        <dbReference type="EnsemblMetazoa" id="PPAI005290-PA"/>
    </source>
</evidence>
<dbReference type="SUPFAM" id="SSF53686">
    <property type="entry name" value="Tryptophan synthase beta subunit-like PLP-dependent enzymes"/>
    <property type="match status" value="1"/>
</dbReference>
<name>A0A1B0DBV1_PHLPP</name>
<evidence type="ECO:0000313" key="6">
    <source>
        <dbReference type="Proteomes" id="UP000092462"/>
    </source>
</evidence>
<dbReference type="GO" id="GO:0019344">
    <property type="term" value="P:cysteine biosynthetic process"/>
    <property type="evidence" value="ECO:0007669"/>
    <property type="project" value="UniProtKB-ARBA"/>
</dbReference>
<evidence type="ECO:0000256" key="2">
    <source>
        <dbReference type="ARBA" id="ARBA00007103"/>
    </source>
</evidence>
<keyword evidence="3" id="KW-0663">Pyridoxal phosphate</keyword>
<evidence type="ECO:0000256" key="3">
    <source>
        <dbReference type="ARBA" id="ARBA00022898"/>
    </source>
</evidence>
<dbReference type="FunFam" id="3.40.50.1100:FF:000003">
    <property type="entry name" value="Cystathionine beta-synthase"/>
    <property type="match status" value="1"/>
</dbReference>
<dbReference type="Proteomes" id="UP000092462">
    <property type="component" value="Unassembled WGS sequence"/>
</dbReference>
<dbReference type="EnsemblMetazoa" id="PPAI005290-RA">
    <property type="protein sequence ID" value="PPAI005290-PA"/>
    <property type="gene ID" value="PPAI005290"/>
</dbReference>
<dbReference type="EMBL" id="AJVK01030292">
    <property type="status" value="NOT_ANNOTATED_CDS"/>
    <property type="molecule type" value="Genomic_DNA"/>
</dbReference>
<accession>A0A1B0DBV1</accession>
<reference evidence="5" key="1">
    <citation type="submission" date="2022-08" db="UniProtKB">
        <authorList>
            <consortium name="EnsemblMetazoa"/>
        </authorList>
    </citation>
    <scope>IDENTIFICATION</scope>
    <source>
        <strain evidence="5">Israel</strain>
    </source>
</reference>
<dbReference type="EMBL" id="AJVK01030294">
    <property type="status" value="NOT_ANNOTATED_CDS"/>
    <property type="molecule type" value="Genomic_DNA"/>
</dbReference>
<comment type="cofactor">
    <cofactor evidence="1">
        <name>pyridoxal 5'-phosphate</name>
        <dbReference type="ChEBI" id="CHEBI:597326"/>
    </cofactor>
</comment>
<keyword evidence="6" id="KW-1185">Reference proteome</keyword>
<proteinExistence type="inferred from homology"/>
<organism evidence="5 6">
    <name type="scientific">Phlebotomus papatasi</name>
    <name type="common">Sandfly</name>
    <dbReference type="NCBI Taxonomy" id="29031"/>
    <lineage>
        <taxon>Eukaryota</taxon>
        <taxon>Metazoa</taxon>
        <taxon>Ecdysozoa</taxon>
        <taxon>Arthropoda</taxon>
        <taxon>Hexapoda</taxon>
        <taxon>Insecta</taxon>
        <taxon>Pterygota</taxon>
        <taxon>Neoptera</taxon>
        <taxon>Endopterygota</taxon>
        <taxon>Diptera</taxon>
        <taxon>Nematocera</taxon>
        <taxon>Psychodoidea</taxon>
        <taxon>Psychodidae</taxon>
        <taxon>Phlebotomus</taxon>
        <taxon>Phlebotomus</taxon>
    </lineage>
</organism>
<protein>
    <recommendedName>
        <fullName evidence="4">Tryptophan synthase beta chain-like PALP domain-containing protein</fullName>
    </recommendedName>
</protein>
<comment type="similarity">
    <text evidence="2">Belongs to the cysteine synthase/cystathionine beta-synthase family.</text>
</comment>
<evidence type="ECO:0000259" key="4">
    <source>
        <dbReference type="Pfam" id="PF00291"/>
    </source>
</evidence>
<dbReference type="VEuPathDB" id="VectorBase:PPAI005290"/>
<dbReference type="EMBL" id="AJVK01030293">
    <property type="status" value="NOT_ANNOTATED_CDS"/>
    <property type="molecule type" value="Genomic_DNA"/>
</dbReference>
<dbReference type="InterPro" id="IPR050214">
    <property type="entry name" value="Cys_Synth/Cystath_Beta-Synth"/>
</dbReference>
<dbReference type="VEuPathDB" id="VectorBase:PPAPM1_007356"/>
<dbReference type="Gene3D" id="3.40.50.1100">
    <property type="match status" value="1"/>
</dbReference>
<dbReference type="InterPro" id="IPR001926">
    <property type="entry name" value="TrpB-like_PALP"/>
</dbReference>
<dbReference type="PANTHER" id="PTHR10314">
    <property type="entry name" value="CYSTATHIONINE BETA-SYNTHASE"/>
    <property type="match status" value="1"/>
</dbReference>
<sequence length="110" mass="11692">MVADAESKGLLKPGCTIIEPTSGNTGIGLAMACAVKGYKCLIVMPEKMSNEKVNALKALGAKIIRTPTEASFDSPEGLIAVAQKLQKEIPDSIILDQYRNASNPVSHYES</sequence>
<dbReference type="Pfam" id="PF00291">
    <property type="entry name" value="PALP"/>
    <property type="match status" value="1"/>
</dbReference>
<dbReference type="InterPro" id="IPR036052">
    <property type="entry name" value="TrpB-like_PALP_sf"/>
</dbReference>